<reference evidence="8 9" key="2">
    <citation type="submission" date="2021-12" db="EMBL/GenBank/DDBJ databases">
        <title>Antimicrobial susceptibility of Lactobacillus delbrueckii subsp. lactis obtained from milk products and other habitats.</title>
        <authorList>
            <person name="Shani N."/>
        </authorList>
    </citation>
    <scope>NUCLEOTIDE SEQUENCE [LARGE SCALE GENOMIC DNA]</scope>
    <source>
        <strain evidence="8 9">FAM 21755</strain>
    </source>
</reference>
<comment type="caution">
    <text evidence="3">Lacks conserved residue(s) required for the propagation of feature annotation.</text>
</comment>
<feature type="domain" description="Mur ligase C-terminal" evidence="5">
    <location>
        <begin position="358"/>
        <end position="486"/>
    </location>
</feature>
<comment type="pathway">
    <text evidence="1 3 4">Cell wall biogenesis; peptidoglycan biosynthesis.</text>
</comment>
<dbReference type="GO" id="GO:0051301">
    <property type="term" value="P:cell division"/>
    <property type="evidence" value="ECO:0007669"/>
    <property type="project" value="UniProtKB-KW"/>
</dbReference>
<dbReference type="NCBIfam" id="TIGR01085">
    <property type="entry name" value="murE"/>
    <property type="match status" value="1"/>
</dbReference>
<dbReference type="GO" id="GO:0008360">
    <property type="term" value="P:regulation of cell shape"/>
    <property type="evidence" value="ECO:0007669"/>
    <property type="project" value="UniProtKB-KW"/>
</dbReference>
<dbReference type="InterPro" id="IPR004101">
    <property type="entry name" value="Mur_ligase_C"/>
</dbReference>
<comment type="subcellular location">
    <subcellularLocation>
        <location evidence="3 4">Cytoplasm</location>
    </subcellularLocation>
</comment>
<name>A0A061C6A6_LACDL</name>
<dbReference type="EMBL" id="CP031023">
    <property type="protein sequence ID" value="AZA15398.1"/>
    <property type="molecule type" value="Genomic_DNA"/>
</dbReference>
<accession>A0A061C6A6</accession>
<dbReference type="InterPro" id="IPR013221">
    <property type="entry name" value="Mur_ligase_cen"/>
</dbReference>
<dbReference type="Gene3D" id="3.90.190.20">
    <property type="entry name" value="Mur ligase, C-terminal domain"/>
    <property type="match status" value="1"/>
</dbReference>
<keyword evidence="3 4" id="KW-0132">Cell division</keyword>
<evidence type="ECO:0000259" key="5">
    <source>
        <dbReference type="Pfam" id="PF02875"/>
    </source>
</evidence>
<dbReference type="InterPro" id="IPR005761">
    <property type="entry name" value="UDP-N-AcMur-Glu-dNH2Pim_ligase"/>
</dbReference>
<dbReference type="InterPro" id="IPR035911">
    <property type="entry name" value="MurE/MurF_N"/>
</dbReference>
<dbReference type="SUPFAM" id="SSF53244">
    <property type="entry name" value="MurD-like peptide ligases, peptide-binding domain"/>
    <property type="match status" value="1"/>
</dbReference>
<protein>
    <recommendedName>
        <fullName evidence="3">UDP-N-acetylmuramyl-tripeptide synthetase</fullName>
        <ecNumber evidence="3">6.3.2.-</ecNumber>
    </recommendedName>
    <alternativeName>
        <fullName evidence="3">UDP-MurNAc-tripeptide synthetase</fullName>
    </alternativeName>
</protein>
<evidence type="ECO:0000256" key="1">
    <source>
        <dbReference type="ARBA" id="ARBA00004752"/>
    </source>
</evidence>
<keyword evidence="3 4" id="KW-0573">Peptidoglycan synthesis</keyword>
<dbReference type="GO" id="GO:0009252">
    <property type="term" value="P:peptidoglycan biosynthetic process"/>
    <property type="evidence" value="ECO:0007669"/>
    <property type="project" value="UniProtKB-UniRule"/>
</dbReference>
<comment type="function">
    <text evidence="3">Catalyzes the addition of an amino acid to the nucleotide precursor UDP-N-acetylmuramoyl-L-alanyl-D-glutamate (UMAG) in the biosynthesis of bacterial cell-wall peptidoglycan.</text>
</comment>
<reference evidence="7" key="1">
    <citation type="submission" date="2018-07" db="EMBL/GenBank/DDBJ databases">
        <authorList>
            <person name="Somerville V."/>
        </authorList>
    </citation>
    <scope>NUCLEOTIDE SEQUENCE</scope>
    <source>
        <strain evidence="7">NWC_2_2</strain>
    </source>
</reference>
<sequence>MSISLNTCILILKEHHLLKSSAVQDTVQTRMEAVSYDSRDVQNNSLFFCKGAGFRPTYLTMAKENGAIAYVAEQPYPEGTGMHALIVRNVSKAMALLSAAFYRFPQDDLFLVGFTGTKGKTTSAYFLKGMLDQLNGGRTALLSSVDNILGPAPEDTFKSSLTTPESLDLFRDMRRAVDNGMTHMVMEVSSQAYKKNRVFGLTYDLGFFLNISPDHIGVNEHPNFEDYLHCKLQLLVNSRKCIINAETDRFADVYAAATTTTNPDSIYLFARDGFENPDLKKPIDFRYKSVETDLAETKFTLTTASSKAHKLPISGEYTLQMIGDFNETNATGAIIGAGLAGMSYEDCAKGIRHVTIPGRMETVTTQKHGLIVVDYAHNKASMLALMRFMRREFTNPRIIVVVGAPGDKGISRRQGFSESLTAEADKAYLTTDDPGFENAQDICEEIDAGIDHSKCETVIELDREKAIKEAISEAGPNDVVLLCGKGADAFQKIRGVDTPYAGDIVIARQVVQELEK</sequence>
<evidence type="ECO:0000256" key="2">
    <source>
        <dbReference type="ARBA" id="ARBA00005898"/>
    </source>
</evidence>
<proteinExistence type="inferred from homology"/>
<evidence type="ECO:0000313" key="9">
    <source>
        <dbReference type="Proteomes" id="UP001200334"/>
    </source>
</evidence>
<organism evidence="7">
    <name type="scientific">Lactobacillus delbrueckii subsp. lactis</name>
    <dbReference type="NCBI Taxonomy" id="29397"/>
    <lineage>
        <taxon>Bacteria</taxon>
        <taxon>Bacillati</taxon>
        <taxon>Bacillota</taxon>
        <taxon>Bacilli</taxon>
        <taxon>Lactobacillales</taxon>
        <taxon>Lactobacillaceae</taxon>
        <taxon>Lactobacillus</taxon>
    </lineage>
</organism>
<dbReference type="GO" id="GO:0005737">
    <property type="term" value="C:cytoplasm"/>
    <property type="evidence" value="ECO:0007669"/>
    <property type="project" value="UniProtKB-SubCell"/>
</dbReference>
<dbReference type="SUPFAM" id="SSF53623">
    <property type="entry name" value="MurD-like peptide ligases, catalytic domain"/>
    <property type="match status" value="1"/>
</dbReference>
<comment type="cofactor">
    <cofactor evidence="3">
        <name>Mg(2+)</name>
        <dbReference type="ChEBI" id="CHEBI:18420"/>
    </cofactor>
</comment>
<dbReference type="Pfam" id="PF08245">
    <property type="entry name" value="Mur_ligase_M"/>
    <property type="match status" value="1"/>
</dbReference>
<dbReference type="Proteomes" id="UP001200334">
    <property type="component" value="Unassembled WGS sequence"/>
</dbReference>
<dbReference type="InterPro" id="IPR036615">
    <property type="entry name" value="Mur_ligase_C_dom_sf"/>
</dbReference>
<gene>
    <name evidence="3" type="primary">murE</name>
    <name evidence="7" type="ORF">DQL93_01115</name>
    <name evidence="8" type="ORF">LOB85_04200</name>
</gene>
<feature type="domain" description="Mur ligase central" evidence="6">
    <location>
        <begin position="115"/>
        <end position="335"/>
    </location>
</feature>
<keyword evidence="3 7" id="KW-0436">Ligase</keyword>
<dbReference type="GO" id="GO:0005524">
    <property type="term" value="F:ATP binding"/>
    <property type="evidence" value="ECO:0007669"/>
    <property type="project" value="UniProtKB-UniRule"/>
</dbReference>
<dbReference type="EC" id="6.3.2.-" evidence="3"/>
<dbReference type="SUPFAM" id="SSF63418">
    <property type="entry name" value="MurE/MurF N-terminal domain"/>
    <property type="match status" value="1"/>
</dbReference>
<dbReference type="PANTHER" id="PTHR23135">
    <property type="entry name" value="MUR LIGASE FAMILY MEMBER"/>
    <property type="match status" value="1"/>
</dbReference>
<dbReference type="AlphaFoldDB" id="A0A061C6A6"/>
<feature type="modified residue" description="N6-carboxylysine" evidence="3">
    <location>
        <position position="231"/>
    </location>
</feature>
<comment type="similarity">
    <text evidence="2 3">Belongs to the MurCDEF family. MurE subfamily.</text>
</comment>
<evidence type="ECO:0000256" key="3">
    <source>
        <dbReference type="HAMAP-Rule" id="MF_00208"/>
    </source>
</evidence>
<dbReference type="NCBIfam" id="NF001130">
    <property type="entry name" value="PRK00139.2-4"/>
    <property type="match status" value="1"/>
</dbReference>
<dbReference type="EMBL" id="JAJNUY010000012">
    <property type="protein sequence ID" value="MCD5563349.1"/>
    <property type="molecule type" value="Genomic_DNA"/>
</dbReference>
<evidence type="ECO:0000259" key="6">
    <source>
        <dbReference type="Pfam" id="PF08245"/>
    </source>
</evidence>
<dbReference type="InterPro" id="IPR036565">
    <property type="entry name" value="Mur-like_cat_sf"/>
</dbReference>
<evidence type="ECO:0000313" key="7">
    <source>
        <dbReference type="EMBL" id="AZA15398.1"/>
    </source>
</evidence>
<keyword evidence="3" id="KW-0547">Nucleotide-binding</keyword>
<dbReference type="NCBIfam" id="NF001127">
    <property type="entry name" value="PRK00139.2-1"/>
    <property type="match status" value="1"/>
</dbReference>
<dbReference type="PANTHER" id="PTHR23135:SF4">
    <property type="entry name" value="UDP-N-ACETYLMURAMOYL-L-ALANYL-D-GLUTAMATE--2,6-DIAMINOPIMELATE LIGASE MURE HOMOLOG, CHLOROPLASTIC"/>
    <property type="match status" value="1"/>
</dbReference>
<dbReference type="GO" id="GO:0016881">
    <property type="term" value="F:acid-amino acid ligase activity"/>
    <property type="evidence" value="ECO:0007669"/>
    <property type="project" value="UniProtKB-UniRule"/>
</dbReference>
<dbReference type="GO" id="GO:0000287">
    <property type="term" value="F:magnesium ion binding"/>
    <property type="evidence" value="ECO:0007669"/>
    <property type="project" value="UniProtKB-UniRule"/>
</dbReference>
<dbReference type="Gene3D" id="3.40.1390.10">
    <property type="entry name" value="MurE/MurF, N-terminal domain"/>
    <property type="match status" value="1"/>
</dbReference>
<keyword evidence="3 4" id="KW-0133">Cell shape</keyword>
<evidence type="ECO:0000313" key="8">
    <source>
        <dbReference type="EMBL" id="MCD5563349.1"/>
    </source>
</evidence>
<evidence type="ECO:0000256" key="4">
    <source>
        <dbReference type="RuleBase" id="RU004135"/>
    </source>
</evidence>
<dbReference type="RefSeq" id="WP_003616618.1">
    <property type="nucleotide sequence ID" value="NZ_CP046131.1"/>
</dbReference>
<keyword evidence="3" id="KW-0460">Magnesium</keyword>
<keyword evidence="3" id="KW-0963">Cytoplasm</keyword>
<dbReference type="Gene3D" id="3.40.1190.10">
    <property type="entry name" value="Mur-like, catalytic domain"/>
    <property type="match status" value="1"/>
</dbReference>
<feature type="binding site" evidence="3">
    <location>
        <begin position="116"/>
        <end position="122"/>
    </location>
    <ligand>
        <name>ATP</name>
        <dbReference type="ChEBI" id="CHEBI:30616"/>
    </ligand>
</feature>
<keyword evidence="3 4" id="KW-0961">Cell wall biogenesis/degradation</keyword>
<feature type="binding site" evidence="3">
    <location>
        <position position="197"/>
    </location>
    <ligand>
        <name>UDP-N-acetyl-alpha-D-muramoyl-L-alanyl-D-glutamate</name>
        <dbReference type="ChEBI" id="CHEBI:83900"/>
    </ligand>
</feature>
<keyword evidence="3 4" id="KW-0131">Cell cycle</keyword>
<feature type="binding site" evidence="3">
    <location>
        <position position="38"/>
    </location>
    <ligand>
        <name>UDP-N-acetyl-alpha-D-muramoyl-L-alanyl-D-glutamate</name>
        <dbReference type="ChEBI" id="CHEBI:83900"/>
    </ligand>
</feature>
<comment type="PTM">
    <text evidence="3">Carboxylation is probably crucial for Mg(2+) binding and, consequently, for the gamma-phosphate positioning of ATP.</text>
</comment>
<dbReference type="GO" id="GO:0071555">
    <property type="term" value="P:cell wall organization"/>
    <property type="evidence" value="ECO:0007669"/>
    <property type="project" value="UniProtKB-KW"/>
</dbReference>
<feature type="binding site" evidence="3">
    <location>
        <begin position="162"/>
        <end position="163"/>
    </location>
    <ligand>
        <name>UDP-N-acetyl-alpha-D-muramoyl-L-alanyl-D-glutamate</name>
        <dbReference type="ChEBI" id="CHEBI:83900"/>
    </ligand>
</feature>
<dbReference type="UniPathway" id="UPA00219"/>
<dbReference type="HAMAP" id="MF_00208">
    <property type="entry name" value="MurE"/>
    <property type="match status" value="1"/>
</dbReference>
<feature type="binding site" evidence="3">
    <location>
        <position position="189"/>
    </location>
    <ligand>
        <name>UDP-N-acetyl-alpha-D-muramoyl-L-alanyl-D-glutamate</name>
        <dbReference type="ChEBI" id="CHEBI:83900"/>
    </ligand>
</feature>
<dbReference type="Pfam" id="PF02875">
    <property type="entry name" value="Mur_ligase_C"/>
    <property type="match status" value="1"/>
</dbReference>
<keyword evidence="3" id="KW-0067">ATP-binding</keyword>